<feature type="compositionally biased region" description="Polar residues" evidence="10">
    <location>
        <begin position="1746"/>
        <end position="1770"/>
    </location>
</feature>
<feature type="compositionally biased region" description="Polar residues" evidence="10">
    <location>
        <begin position="1261"/>
        <end position="1271"/>
    </location>
</feature>
<dbReference type="InterPro" id="IPR002999">
    <property type="entry name" value="Tudor"/>
</dbReference>
<gene>
    <name evidence="13" type="primary">LOC119632142</name>
</gene>
<dbReference type="GO" id="GO:0005634">
    <property type="term" value="C:nucleus"/>
    <property type="evidence" value="ECO:0007669"/>
    <property type="project" value="TreeGrafter"/>
</dbReference>
<protein>
    <submittedName>
        <fullName evidence="13">AT-rich interactive domain-containing protein 4B</fullName>
    </submittedName>
</protein>
<feature type="region of interest" description="Disordered" evidence="10">
    <location>
        <begin position="1257"/>
        <end position="1280"/>
    </location>
</feature>
<feature type="compositionally biased region" description="Polar residues" evidence="10">
    <location>
        <begin position="1418"/>
        <end position="1431"/>
    </location>
</feature>
<dbReference type="SUPFAM" id="SSF54160">
    <property type="entry name" value="Chromo domain-like"/>
    <property type="match status" value="1"/>
</dbReference>
<evidence type="ECO:0000256" key="6">
    <source>
        <dbReference type="ARBA" id="ARBA00023125"/>
    </source>
</evidence>
<feature type="compositionally biased region" description="Acidic residues" evidence="10">
    <location>
        <begin position="279"/>
        <end position="293"/>
    </location>
</feature>
<feature type="region of interest" description="Disordered" evidence="10">
    <location>
        <begin position="1102"/>
        <end position="1208"/>
    </location>
</feature>
<dbReference type="GO" id="GO:0006357">
    <property type="term" value="P:regulation of transcription by RNA polymerase II"/>
    <property type="evidence" value="ECO:0007669"/>
    <property type="project" value="TreeGrafter"/>
</dbReference>
<feature type="compositionally biased region" description="Acidic residues" evidence="10">
    <location>
        <begin position="814"/>
        <end position="823"/>
    </location>
</feature>
<feature type="compositionally biased region" description="Low complexity" evidence="10">
    <location>
        <begin position="2343"/>
        <end position="2355"/>
    </location>
</feature>
<evidence type="ECO:0000256" key="2">
    <source>
        <dbReference type="ARBA" id="ARBA00022553"/>
    </source>
</evidence>
<keyword evidence="8" id="KW-0539">Nucleus</keyword>
<dbReference type="PANTHER" id="PTHR13964">
    <property type="entry name" value="RBP-RELATED"/>
    <property type="match status" value="1"/>
</dbReference>
<feature type="region of interest" description="Disordered" evidence="10">
    <location>
        <begin position="2125"/>
        <end position="2282"/>
    </location>
</feature>
<feature type="compositionally biased region" description="Basic and acidic residues" evidence="10">
    <location>
        <begin position="568"/>
        <end position="577"/>
    </location>
</feature>
<dbReference type="GO" id="GO:0005694">
    <property type="term" value="C:chromosome"/>
    <property type="evidence" value="ECO:0007669"/>
    <property type="project" value="UniProtKB-ARBA"/>
</dbReference>
<dbReference type="FunFam" id="2.30.30.140:FF:000009">
    <property type="entry name" value="AT-rich interactive domain-containing protein 4B"/>
    <property type="match status" value="1"/>
</dbReference>
<dbReference type="PANTHER" id="PTHR13964:SF27">
    <property type="entry name" value="HAT-TRICK, ISOFORM D"/>
    <property type="match status" value="1"/>
</dbReference>
<dbReference type="Gene3D" id="1.10.150.60">
    <property type="entry name" value="ARID DNA-binding domain"/>
    <property type="match status" value="1"/>
</dbReference>
<dbReference type="GO" id="GO:0000976">
    <property type="term" value="F:transcription cis-regulatory region binding"/>
    <property type="evidence" value="ECO:0007669"/>
    <property type="project" value="TreeGrafter"/>
</dbReference>
<feature type="compositionally biased region" description="Low complexity" evidence="10">
    <location>
        <begin position="678"/>
        <end position="703"/>
    </location>
</feature>
<feature type="compositionally biased region" description="Basic and acidic residues" evidence="10">
    <location>
        <begin position="1112"/>
        <end position="1124"/>
    </location>
</feature>
<evidence type="ECO:0000256" key="5">
    <source>
        <dbReference type="ARBA" id="ARBA00023015"/>
    </source>
</evidence>
<dbReference type="CDD" id="cd20390">
    <property type="entry name" value="Tudor_ARID4_rpt2"/>
    <property type="match status" value="1"/>
</dbReference>
<feature type="compositionally biased region" description="Polar residues" evidence="10">
    <location>
        <begin position="753"/>
        <end position="769"/>
    </location>
</feature>
<dbReference type="Pfam" id="PF01388">
    <property type="entry name" value="ARID"/>
    <property type="match status" value="1"/>
</dbReference>
<evidence type="ECO:0000256" key="8">
    <source>
        <dbReference type="ARBA" id="ARBA00023242"/>
    </source>
</evidence>
<dbReference type="InterPro" id="IPR012603">
    <property type="entry name" value="ARID4A/B_PWWP"/>
</dbReference>
<keyword evidence="12" id="KW-1185">Reference proteome</keyword>
<dbReference type="SMART" id="SM00298">
    <property type="entry name" value="CHROMO"/>
    <property type="match status" value="1"/>
</dbReference>
<reference evidence="13" key="1">
    <citation type="submission" date="2025-08" db="UniProtKB">
        <authorList>
            <consortium name="RefSeq"/>
        </authorList>
    </citation>
    <scope>IDENTIFICATION</scope>
    <source>
        <tissue evidence="13">Whole body pupa</tissue>
    </source>
</reference>
<dbReference type="InterPro" id="IPR016197">
    <property type="entry name" value="Chromo-like_dom_sf"/>
</dbReference>
<keyword evidence="7" id="KW-0804">Transcription</keyword>
<dbReference type="GeneID" id="119632142"/>
<keyword evidence="5" id="KW-0805">Transcription regulation</keyword>
<evidence type="ECO:0000259" key="11">
    <source>
        <dbReference type="PROSITE" id="PS51011"/>
    </source>
</evidence>
<dbReference type="InterPro" id="IPR036431">
    <property type="entry name" value="ARID_dom_sf"/>
</dbReference>
<dbReference type="Pfam" id="PF11717">
    <property type="entry name" value="Tudor-knot"/>
    <property type="match status" value="1"/>
</dbReference>
<keyword evidence="4" id="KW-0156">Chromatin regulator</keyword>
<dbReference type="InterPro" id="IPR001606">
    <property type="entry name" value="ARID_dom"/>
</dbReference>
<feature type="compositionally biased region" description="Low complexity" evidence="10">
    <location>
        <begin position="1132"/>
        <end position="1158"/>
    </location>
</feature>
<dbReference type="SMART" id="SM01014">
    <property type="entry name" value="ARID"/>
    <property type="match status" value="1"/>
</dbReference>
<feature type="compositionally biased region" description="Low complexity" evidence="10">
    <location>
        <begin position="726"/>
        <end position="738"/>
    </location>
</feature>
<dbReference type="InterPro" id="IPR051232">
    <property type="entry name" value="ARID/SWI1_ChromRemod"/>
</dbReference>
<feature type="region of interest" description="Disordered" evidence="10">
    <location>
        <begin position="128"/>
        <end position="169"/>
    </location>
</feature>
<feature type="compositionally biased region" description="Polar residues" evidence="10">
    <location>
        <begin position="2137"/>
        <end position="2146"/>
    </location>
</feature>
<evidence type="ECO:0000256" key="7">
    <source>
        <dbReference type="ARBA" id="ARBA00023163"/>
    </source>
</evidence>
<feature type="region of interest" description="Disordered" evidence="10">
    <location>
        <begin position="1457"/>
        <end position="1477"/>
    </location>
</feature>
<organism evidence="12 13">
    <name type="scientific">Glossina fuscipes</name>
    <dbReference type="NCBI Taxonomy" id="7396"/>
    <lineage>
        <taxon>Eukaryota</taxon>
        <taxon>Metazoa</taxon>
        <taxon>Ecdysozoa</taxon>
        <taxon>Arthropoda</taxon>
        <taxon>Hexapoda</taxon>
        <taxon>Insecta</taxon>
        <taxon>Pterygota</taxon>
        <taxon>Neoptera</taxon>
        <taxon>Endopterygota</taxon>
        <taxon>Diptera</taxon>
        <taxon>Brachycera</taxon>
        <taxon>Muscomorpha</taxon>
        <taxon>Hippoboscoidea</taxon>
        <taxon>Glossinidae</taxon>
        <taxon>Glossina</taxon>
    </lineage>
</organism>
<feature type="region of interest" description="Disordered" evidence="10">
    <location>
        <begin position="395"/>
        <end position="430"/>
    </location>
</feature>
<feature type="region of interest" description="Disordered" evidence="10">
    <location>
        <begin position="851"/>
        <end position="873"/>
    </location>
</feature>
<feature type="coiled-coil region" evidence="9">
    <location>
        <begin position="1548"/>
        <end position="1578"/>
    </location>
</feature>
<feature type="region of interest" description="Disordered" evidence="10">
    <location>
        <begin position="452"/>
        <end position="484"/>
    </location>
</feature>
<dbReference type="CDD" id="cd20389">
    <property type="entry name" value="Tudor_ARID4_rpt1"/>
    <property type="match status" value="1"/>
</dbReference>
<dbReference type="Proteomes" id="UP000092443">
    <property type="component" value="Unplaced"/>
</dbReference>
<accession>A0A8U0W6J8</accession>
<dbReference type="GO" id="GO:0006325">
    <property type="term" value="P:chromatin organization"/>
    <property type="evidence" value="ECO:0007669"/>
    <property type="project" value="UniProtKB-KW"/>
</dbReference>
<evidence type="ECO:0000313" key="12">
    <source>
        <dbReference type="Proteomes" id="UP000092443"/>
    </source>
</evidence>
<feature type="compositionally biased region" description="Polar residues" evidence="10">
    <location>
        <begin position="804"/>
        <end position="813"/>
    </location>
</feature>
<name>A0A8U0W6J8_9MUSC</name>
<feature type="compositionally biased region" description="Acidic residues" evidence="10">
    <location>
        <begin position="154"/>
        <end position="163"/>
    </location>
</feature>
<dbReference type="InterPro" id="IPR000953">
    <property type="entry name" value="Chromo/chromo_shadow_dom"/>
</dbReference>
<feature type="compositionally biased region" description="Low complexity" evidence="10">
    <location>
        <begin position="2163"/>
        <end position="2179"/>
    </location>
</feature>
<feature type="compositionally biased region" description="Polar residues" evidence="10">
    <location>
        <begin position="541"/>
        <end position="552"/>
    </location>
</feature>
<dbReference type="Pfam" id="PF08169">
    <property type="entry name" value="RBB1NT"/>
    <property type="match status" value="1"/>
</dbReference>
<dbReference type="FunFam" id="2.30.30.140:FF:000097">
    <property type="entry name" value="AT-rich interactive domain-containing protein 4B"/>
    <property type="match status" value="1"/>
</dbReference>
<feature type="compositionally biased region" description="Polar residues" evidence="10">
    <location>
        <begin position="1463"/>
        <end position="1477"/>
    </location>
</feature>
<feature type="compositionally biased region" description="Basic and acidic residues" evidence="10">
    <location>
        <begin position="519"/>
        <end position="534"/>
    </location>
</feature>
<feature type="compositionally biased region" description="Low complexity" evidence="10">
    <location>
        <begin position="1168"/>
        <end position="1187"/>
    </location>
</feature>
<feature type="region of interest" description="Disordered" evidence="10">
    <location>
        <begin position="1418"/>
        <end position="1442"/>
    </location>
</feature>
<evidence type="ECO:0000256" key="1">
    <source>
        <dbReference type="ARBA" id="ARBA00022499"/>
    </source>
</evidence>
<keyword evidence="9" id="KW-0175">Coiled coil</keyword>
<feature type="region of interest" description="Disordered" evidence="10">
    <location>
        <begin position="505"/>
        <end position="577"/>
    </location>
</feature>
<keyword evidence="6" id="KW-0238">DNA-binding</keyword>
<feature type="domain" description="ARID" evidence="11">
    <location>
        <begin position="294"/>
        <end position="386"/>
    </location>
</feature>
<feature type="compositionally biased region" description="Low complexity" evidence="10">
    <location>
        <begin position="1683"/>
        <end position="1695"/>
    </location>
</feature>
<evidence type="ECO:0000256" key="3">
    <source>
        <dbReference type="ARBA" id="ARBA00022843"/>
    </source>
</evidence>
<dbReference type="SMART" id="SM00501">
    <property type="entry name" value="BRIGHT"/>
    <property type="match status" value="1"/>
</dbReference>
<feature type="compositionally biased region" description="Polar residues" evidence="10">
    <location>
        <begin position="939"/>
        <end position="954"/>
    </location>
</feature>
<dbReference type="RefSeq" id="XP_037880851.1">
    <property type="nucleotide sequence ID" value="XM_038024923.1"/>
</dbReference>
<evidence type="ECO:0000256" key="10">
    <source>
        <dbReference type="SAM" id="MobiDB-lite"/>
    </source>
</evidence>
<keyword evidence="1" id="KW-1017">Isopeptide bond</keyword>
<dbReference type="SUPFAM" id="SSF63748">
    <property type="entry name" value="Tudor/PWWP/MBT"/>
    <property type="match status" value="1"/>
</dbReference>
<evidence type="ECO:0000256" key="4">
    <source>
        <dbReference type="ARBA" id="ARBA00022853"/>
    </source>
</evidence>
<dbReference type="KEGG" id="gfs:119632142"/>
<feature type="region of interest" description="Disordered" evidence="10">
    <location>
        <begin position="917"/>
        <end position="978"/>
    </location>
</feature>
<evidence type="ECO:0000256" key="9">
    <source>
        <dbReference type="SAM" id="Coils"/>
    </source>
</evidence>
<feature type="region of interest" description="Disordered" evidence="10">
    <location>
        <begin position="657"/>
        <end position="839"/>
    </location>
</feature>
<feature type="region of interest" description="Disordered" evidence="10">
    <location>
        <begin position="2329"/>
        <end position="2355"/>
    </location>
</feature>
<dbReference type="InterPro" id="IPR025995">
    <property type="entry name" value="Tudor-knot"/>
</dbReference>
<feature type="compositionally biased region" description="Basic residues" evidence="10">
    <location>
        <begin position="2329"/>
        <end position="2338"/>
    </location>
</feature>
<keyword evidence="2" id="KW-0597">Phosphoprotein</keyword>
<proteinExistence type="predicted"/>
<sequence>MQQVDDPPYLLVGTEVSAKYKGAFCEAKVSKVVRNIKVKVAYKQGLGSGIVSDDDIKTGPGQLRVGAVVEVRHPERKDYVEATITKIQDCSQYTVVFDDGDITTLRRTALCLKSGRHFNESETLDQLPLTHPEHFGNPVVGGRRGRRRGHMNDESSDDDDESDAKEVVNEKEEHIGKVVCVETESKKKDKEKWFPALVVAPTAQATVRIRVKDEYLVRSFKDGRYYTVPKKEATEFTREAATKQDGPAVQAALEYMDNDILPPHWDRDSLFGLSNSSSENEDEIDFDSSDDEPREEKDRFVAQLYKYMDDRGTPLNKVPSIQNRDVDLYRLFRAVQKRGGYNRVTAQNQWKSIAIRLGFTSVTISITNLVKQAFKKFLQPYGEFHRKLGCSMLMSPRNSNRSKGRSLVRANSVASPKPADTNKETSASTSKLAANVSIITNSATTANITSTVAAAPSEESENTSESSQDASKNKRKTSLSSSNITTGKVKSIIEKYEEKASLKDDGDIPLSKMKGTGVGKEKDESKEKDKESGGSKESSGQVTRDSSPTSAGVSVKKEKHQRKQSSQSDEKRGKRKKDEVIVEKIDTGDFIVETGDKLKVYYHEKKVTYEAKVIEIAVQRGTPMYLVHYTGWNNRYDEWVPRERIAENLTKCFKQKGRAANTGVSNEKSKENPPKPPAASSLISSSTSVISGSGPTNNTTSSTVKASGGATKRGRGRSDSMPPRSTTPSSVASNSSRTKSPATSALKKRPQRQLPNTSRRVSTNVSDVSVPTEDSESDSDEPVRRTARSGKNTGTLKSPGKSKASISAPNSQSDTDDNEDDGDVSTTGRNVPRKGRDYDLNQIRSELKGFQNLKTCSDPDISATDVKGENKDSSVIKTKNEKTDYDFKTLLAPGIVNTATTFKDDIKLERKIEINKRSSTEISSETDSFNDDDSQSSDKTTQLENMTKKFQQIINADKQRTQDKPVTTPTVAVINKPTGPLSSSRIVEKIIKDRENEKRQESLKTKPSPLKEESKVFSAIASCKAESELKSGSVCVDLREEDKKHVLSSDAKVSIIAPARFGNTGGSTVSKYTSVIVEKPLAVGKKPETVQNIKKAEGTKKLMQTDIQSSKKFVEPSHHKDILKVEPPTACSPSSISSNSSVSSSNSSSSSTTSTSRSLPDMSKLDISGSSSMVSSCSSSTSSSSYSNVGKEQKFNSPPVDKPNSPDVYEFKDPEPFEFEIRKSPMVGASTSSVITSSMASSSSGNLVRNKLCSKTEHHTSFGSNPMSTLVNRKKRGSPMKETISERTKHLKLEEKNTCGVSPLVADAKLLHHSSSGTGSLATSLIVKSNPSAGQIKPAVIATSMHAPTLIKTTTSNLTPSANATSLLNPVIAQKSELTAFDALRKSPNFNLNINALNEELAQTVQETTRALTDAMQTPLTATSLPNTDDTTPVRPSLSTASTTSTTAFVTSLASAPSTSSAVNPTPKLNNPASNTTAKSIAGSPFVETRKDLSNIFELSFGASANGRDNKFELENAKILLSASVGAFDLAPSKLETKPTPSIADKVLKAISQKKEEEENRKQEAASKEKDLEIKEKETLPILGGVISGLLNPALKSPLEAVPGPSNLSTSSLLSEPLKINTELSNPSTSLLSGSLSSFLTSKRISPSLASPEPKIGLLETIASKNQLSETIQKLECAIQRRTPVTSHPVTPTTPLSAAAAETYSDDSNDSTDSERRLVIEDVAEESAPAQSDQKSSPVEMRPDSSKSTTPVKLDTSVESTNSSNHTQMDIPTPTPIKILTSAEGRASSITTNTGCSNTITTSMPSSLVSKLPGSTTVMTYQTPSKAIAASAILTSTSSPATQKSAIIMPTGMQQLCTTRSERISGIGGVNFTQSNTTTGTLLKASSTTHTTSSLTATTTGVPIELPDIPASVVVASSAVPSVMAAAQAAAAALQIPKPTTQKHLQHISTQPSQQGIQTNFSKSSTQIIQQTLGNQGNSTNTAFMTVAKSLESTATIRSICTAAKQIGFSGHLQSAAKSLFHASSPTVSYMSGPSSTSGFYLDPRTELRPDDGLKPLSDVQQRYDKEKLSVITTISTSSTPTIAAQIKDIHTTSSALESCSNITDNHNDSINQLLCEETIPGSPVSVIAGREDSQERTATGIMQETTSDDKDFSNINPSTQITSTVNATTASSSPNDSASQDDESSEDVKKSMDIENEVSPRKRRRTRKQGETVSIPGNEPQQQQQQTKRRRPLASNTKKNAAGSDSDDNSDNVSQRSSTTHSARQQQHLPQHQQQSASGSRPCPYNFLVQLDPSLSPDQCIAILLKQIQDLRKTYNIIKSDLASIDRRRKKLRRREREKKQQQMQNQQQMKIGS</sequence>
<feature type="region of interest" description="Disordered" evidence="10">
    <location>
        <begin position="1683"/>
        <end position="1774"/>
    </location>
</feature>
<evidence type="ECO:0000313" key="13">
    <source>
        <dbReference type="RefSeq" id="XP_037880851.1"/>
    </source>
</evidence>
<dbReference type="SUPFAM" id="SSF46774">
    <property type="entry name" value="ARID-like"/>
    <property type="match status" value="1"/>
</dbReference>
<dbReference type="CDD" id="cd16100">
    <property type="entry name" value="ARID"/>
    <property type="match status" value="1"/>
</dbReference>
<feature type="compositionally biased region" description="Low complexity" evidence="10">
    <location>
        <begin position="2266"/>
        <end position="2276"/>
    </location>
</feature>
<feature type="compositionally biased region" description="Low complexity" evidence="10">
    <location>
        <begin position="452"/>
        <end position="467"/>
    </location>
</feature>
<keyword evidence="3" id="KW-0832">Ubl conjugation</keyword>
<dbReference type="Gene3D" id="2.30.30.140">
    <property type="match status" value="3"/>
</dbReference>
<feature type="region of interest" description="Disordered" evidence="10">
    <location>
        <begin position="271"/>
        <end position="296"/>
    </location>
</feature>
<dbReference type="FunFam" id="1.10.150.60:FF:000013">
    <property type="entry name" value="AT-rich interactive domain-containing protein 4B"/>
    <property type="match status" value="1"/>
</dbReference>
<dbReference type="PROSITE" id="PS51011">
    <property type="entry name" value="ARID"/>
    <property type="match status" value="1"/>
</dbReference>
<dbReference type="SMART" id="SM00333">
    <property type="entry name" value="TUDOR"/>
    <property type="match status" value="1"/>
</dbReference>